<sequence>MSVASSVDSSGASGLSFFERHEFLIRRLHSLSGLIPVGAFMVVHLTVNASVLNGPETFQENVYSIHALGKILPLVEWVFIFLPLLFHAAVGVWIITTGKPNTSHYAYGANIRYTLQRATGMIALVFILYHVYHQHGWLHMQWWLDLIEQFGGHQFRPYNAPSTAGASLQNPIIIAFYALGVTASVFHLANGIWTMGITWGAWTSPKAQRNALYVCGVFGAALLVVGLSALGGMVAVGSGEGFENARQVEDKMFESKVEQGLVDPNSHKKAHEEPPGEGEAE</sequence>
<evidence type="ECO:0000313" key="3">
    <source>
        <dbReference type="EMBL" id="QDV72052.1"/>
    </source>
</evidence>
<dbReference type="CDD" id="cd03497">
    <property type="entry name" value="SQR_TypeB_1_TM"/>
    <property type="match status" value="1"/>
</dbReference>
<keyword evidence="2" id="KW-1133">Transmembrane helix</keyword>
<gene>
    <name evidence="3" type="primary">sdhC</name>
    <name evidence="3" type="ORF">Spa11_02220</name>
</gene>
<evidence type="ECO:0000256" key="1">
    <source>
        <dbReference type="SAM" id="MobiDB-lite"/>
    </source>
</evidence>
<feature type="transmembrane region" description="Helical" evidence="2">
    <location>
        <begin position="211"/>
        <end position="236"/>
    </location>
</feature>
<dbReference type="SUPFAM" id="SSF81343">
    <property type="entry name" value="Fumarate reductase respiratory complex transmembrane subunits"/>
    <property type="match status" value="1"/>
</dbReference>
<dbReference type="GO" id="GO:0016020">
    <property type="term" value="C:membrane"/>
    <property type="evidence" value="ECO:0007669"/>
    <property type="project" value="InterPro"/>
</dbReference>
<dbReference type="EMBL" id="CP036349">
    <property type="protein sequence ID" value="QDV72052.1"/>
    <property type="molecule type" value="Genomic_DNA"/>
</dbReference>
<feature type="transmembrane region" description="Helical" evidence="2">
    <location>
        <begin position="115"/>
        <end position="132"/>
    </location>
</feature>
<dbReference type="InterPro" id="IPR016002">
    <property type="entry name" value="Succ_DH_cyt_b558_Firmicute"/>
</dbReference>
<feature type="transmembrane region" description="Helical" evidence="2">
    <location>
        <begin position="71"/>
        <end position="95"/>
    </location>
</feature>
<name>A0A518K2N5_9BACT</name>
<keyword evidence="4" id="KW-1185">Reference proteome</keyword>
<feature type="transmembrane region" description="Helical" evidence="2">
    <location>
        <begin position="172"/>
        <end position="199"/>
    </location>
</feature>
<keyword evidence="2" id="KW-0472">Membrane</keyword>
<dbReference type="Proteomes" id="UP000316426">
    <property type="component" value="Chromosome"/>
</dbReference>
<dbReference type="Gene3D" id="1.20.1300.10">
    <property type="entry name" value="Fumarate reductase/succinate dehydrogenase, transmembrane subunit"/>
    <property type="match status" value="1"/>
</dbReference>
<dbReference type="InterPro" id="IPR034804">
    <property type="entry name" value="SQR/QFR_C/D"/>
</dbReference>
<dbReference type="RefSeq" id="WP_145105645.1">
    <property type="nucleotide sequence ID" value="NZ_CP036349.1"/>
</dbReference>
<proteinExistence type="predicted"/>
<protein>
    <submittedName>
        <fullName evidence="3">Succinate dehydrogenase cytochrome b558 subunit</fullName>
    </submittedName>
</protein>
<accession>A0A518K2N5</accession>
<evidence type="ECO:0000256" key="2">
    <source>
        <dbReference type="SAM" id="Phobius"/>
    </source>
</evidence>
<organism evidence="3 4">
    <name type="scientific">Botrimarina mediterranea</name>
    <dbReference type="NCBI Taxonomy" id="2528022"/>
    <lineage>
        <taxon>Bacteria</taxon>
        <taxon>Pseudomonadati</taxon>
        <taxon>Planctomycetota</taxon>
        <taxon>Planctomycetia</taxon>
        <taxon>Pirellulales</taxon>
        <taxon>Lacipirellulaceae</taxon>
        <taxon>Botrimarina</taxon>
    </lineage>
</organism>
<feature type="transmembrane region" description="Helical" evidence="2">
    <location>
        <begin position="30"/>
        <end position="51"/>
    </location>
</feature>
<reference evidence="3 4" key="1">
    <citation type="submission" date="2019-02" db="EMBL/GenBank/DDBJ databases">
        <title>Deep-cultivation of Planctomycetes and their phenomic and genomic characterization uncovers novel biology.</title>
        <authorList>
            <person name="Wiegand S."/>
            <person name="Jogler M."/>
            <person name="Boedeker C."/>
            <person name="Pinto D."/>
            <person name="Vollmers J."/>
            <person name="Rivas-Marin E."/>
            <person name="Kohn T."/>
            <person name="Peeters S.H."/>
            <person name="Heuer A."/>
            <person name="Rast P."/>
            <person name="Oberbeckmann S."/>
            <person name="Bunk B."/>
            <person name="Jeske O."/>
            <person name="Meyerdierks A."/>
            <person name="Storesund J.E."/>
            <person name="Kallscheuer N."/>
            <person name="Luecker S."/>
            <person name="Lage O.M."/>
            <person name="Pohl T."/>
            <person name="Merkel B.J."/>
            <person name="Hornburger P."/>
            <person name="Mueller R.-W."/>
            <person name="Bruemmer F."/>
            <person name="Labrenz M."/>
            <person name="Spormann A.M."/>
            <person name="Op den Camp H."/>
            <person name="Overmann J."/>
            <person name="Amann R."/>
            <person name="Jetten M.S.M."/>
            <person name="Mascher T."/>
            <person name="Medema M.H."/>
            <person name="Devos D.P."/>
            <person name="Kaster A.-K."/>
            <person name="Ovreas L."/>
            <person name="Rohde M."/>
            <person name="Galperin M.Y."/>
            <person name="Jogler C."/>
        </authorList>
    </citation>
    <scope>NUCLEOTIDE SEQUENCE [LARGE SCALE GENOMIC DNA]</scope>
    <source>
        <strain evidence="3 4">Spa11</strain>
    </source>
</reference>
<keyword evidence="2" id="KW-0812">Transmembrane</keyword>
<feature type="region of interest" description="Disordered" evidence="1">
    <location>
        <begin position="259"/>
        <end position="281"/>
    </location>
</feature>
<dbReference type="AlphaFoldDB" id="A0A518K2N5"/>
<dbReference type="KEGG" id="bmei:Spa11_02220"/>
<evidence type="ECO:0000313" key="4">
    <source>
        <dbReference type="Proteomes" id="UP000316426"/>
    </source>
</evidence>